<proteinExistence type="predicted"/>
<dbReference type="KEGG" id="acry:AC20117_18530"/>
<accession>A0A1H1GM09</accession>
<organism evidence="2 3">
    <name type="scientific">Crystallibacter crystallopoietes</name>
    <dbReference type="NCBI Taxonomy" id="37928"/>
    <lineage>
        <taxon>Bacteria</taxon>
        <taxon>Bacillati</taxon>
        <taxon>Actinomycetota</taxon>
        <taxon>Actinomycetes</taxon>
        <taxon>Micrococcales</taxon>
        <taxon>Micrococcaceae</taxon>
        <taxon>Crystallibacter</taxon>
    </lineage>
</organism>
<sequence>MKDPIPGGSLQYVLLPQKFGRHQTAVTEFTVLCVEIWSTGIVVNMQLPPANGSQPPQPRIAVQDHFGTEYSLESSASIGSRHLQVFTPSVPAGTRSLTITSRDDDGARFVVALAVPAGNFRGGRLKVGHIHLAGLPDLPSGEQGRRDMQQGPGLTEHREAG</sequence>
<dbReference type="OrthoDB" id="4936417at2"/>
<keyword evidence="3" id="KW-1185">Reference proteome</keyword>
<reference evidence="2 3" key="1">
    <citation type="submission" date="2016-10" db="EMBL/GenBank/DDBJ databases">
        <authorList>
            <person name="de Groot N.N."/>
        </authorList>
    </citation>
    <scope>NUCLEOTIDE SEQUENCE [LARGE SCALE GENOMIC DNA]</scope>
    <source>
        <strain evidence="2 3">DSM 20117</strain>
    </source>
</reference>
<protein>
    <submittedName>
        <fullName evidence="2">Uncharacterized protein</fullName>
    </submittedName>
</protein>
<evidence type="ECO:0000313" key="2">
    <source>
        <dbReference type="EMBL" id="SDR14171.1"/>
    </source>
</evidence>
<dbReference type="RefSeq" id="WP_074702402.1">
    <property type="nucleotide sequence ID" value="NZ_CP018863.1"/>
</dbReference>
<evidence type="ECO:0000256" key="1">
    <source>
        <dbReference type="SAM" id="MobiDB-lite"/>
    </source>
</evidence>
<dbReference type="Proteomes" id="UP000181917">
    <property type="component" value="Unassembled WGS sequence"/>
</dbReference>
<dbReference type="AlphaFoldDB" id="A0A1H1GM09"/>
<name>A0A1H1GM09_9MICC</name>
<evidence type="ECO:0000313" key="3">
    <source>
        <dbReference type="Proteomes" id="UP000181917"/>
    </source>
</evidence>
<feature type="region of interest" description="Disordered" evidence="1">
    <location>
        <begin position="135"/>
        <end position="161"/>
    </location>
</feature>
<gene>
    <name evidence="2" type="ORF">SAMN04489742_4169</name>
</gene>
<dbReference type="EMBL" id="FNKH01000002">
    <property type="protein sequence ID" value="SDR14171.1"/>
    <property type="molecule type" value="Genomic_DNA"/>
</dbReference>